<evidence type="ECO:0000256" key="1">
    <source>
        <dbReference type="ARBA" id="ARBA00023125"/>
    </source>
</evidence>
<reference evidence="3 4" key="1">
    <citation type="submission" date="2017-03" db="EMBL/GenBank/DDBJ databases">
        <authorList>
            <person name="Afonso C.L."/>
            <person name="Miller P.J."/>
            <person name="Scott M.A."/>
            <person name="Spackman E."/>
            <person name="Goraichik I."/>
            <person name="Dimitrov K.M."/>
            <person name="Suarez D.L."/>
            <person name="Swayne D.E."/>
        </authorList>
    </citation>
    <scope>NUCLEOTIDE SEQUENCE [LARGE SCALE GENOMIC DNA]</scope>
    <source>
        <strain evidence="3 4">CECT 7745</strain>
    </source>
</reference>
<evidence type="ECO:0000313" key="4">
    <source>
        <dbReference type="Proteomes" id="UP000193224"/>
    </source>
</evidence>
<dbReference type="Pfam" id="PF01381">
    <property type="entry name" value="HTH_3"/>
    <property type="match status" value="1"/>
</dbReference>
<keyword evidence="1" id="KW-0238">DNA-binding</keyword>
<dbReference type="EMBL" id="FWXB01000004">
    <property type="protein sequence ID" value="SMC11789.1"/>
    <property type="molecule type" value="Genomic_DNA"/>
</dbReference>
<dbReference type="Gene3D" id="1.10.260.40">
    <property type="entry name" value="lambda repressor-like DNA-binding domains"/>
    <property type="match status" value="1"/>
</dbReference>
<dbReference type="PANTHER" id="PTHR46797:SF1">
    <property type="entry name" value="METHYLPHOSPHONATE SYNTHASE"/>
    <property type="match status" value="1"/>
</dbReference>
<dbReference type="InterPro" id="IPR001387">
    <property type="entry name" value="Cro/C1-type_HTH"/>
</dbReference>
<accession>A0A1X7BRH6</accession>
<dbReference type="PANTHER" id="PTHR46797">
    <property type="entry name" value="HTH-TYPE TRANSCRIPTIONAL REGULATOR"/>
    <property type="match status" value="1"/>
</dbReference>
<proteinExistence type="predicted"/>
<dbReference type="SUPFAM" id="SSF47413">
    <property type="entry name" value="lambda repressor-like DNA-binding domains"/>
    <property type="match status" value="1"/>
</dbReference>
<gene>
    <name evidence="3" type="ORF">ROA7745_01608</name>
</gene>
<evidence type="ECO:0000313" key="3">
    <source>
        <dbReference type="EMBL" id="SMC11789.1"/>
    </source>
</evidence>
<evidence type="ECO:0000259" key="2">
    <source>
        <dbReference type="PROSITE" id="PS50943"/>
    </source>
</evidence>
<organism evidence="3 4">
    <name type="scientific">Roseovarius aestuarii</name>
    <dbReference type="NCBI Taxonomy" id="475083"/>
    <lineage>
        <taxon>Bacteria</taxon>
        <taxon>Pseudomonadati</taxon>
        <taxon>Pseudomonadota</taxon>
        <taxon>Alphaproteobacteria</taxon>
        <taxon>Rhodobacterales</taxon>
        <taxon>Roseobacteraceae</taxon>
        <taxon>Roseovarius</taxon>
    </lineage>
</organism>
<dbReference type="SMART" id="SM00530">
    <property type="entry name" value="HTH_XRE"/>
    <property type="match status" value="1"/>
</dbReference>
<sequence length="166" mass="18554">MQLWVDKPDMGVLAFYYNGIYSAKIHVKAECGTVGTGRNLGNMNGIDSAVGKRIRQRRKMLGLSQTELAVRVGVKFQQVQKYETGVNRVAASRLWKIAETLKVPITYFFEDIAVPGLPEESTKVDDTSIPETSEMVRILNRLPPAQKQAMSSFLQSLDHVGEQEHS</sequence>
<dbReference type="CDD" id="cd00093">
    <property type="entry name" value="HTH_XRE"/>
    <property type="match status" value="1"/>
</dbReference>
<dbReference type="PROSITE" id="PS50943">
    <property type="entry name" value="HTH_CROC1"/>
    <property type="match status" value="1"/>
</dbReference>
<keyword evidence="4" id="KW-1185">Reference proteome</keyword>
<dbReference type="InterPro" id="IPR050807">
    <property type="entry name" value="TransReg_Diox_bact_type"/>
</dbReference>
<dbReference type="GO" id="GO:0003700">
    <property type="term" value="F:DNA-binding transcription factor activity"/>
    <property type="evidence" value="ECO:0007669"/>
    <property type="project" value="TreeGrafter"/>
</dbReference>
<name>A0A1X7BRH6_9RHOB</name>
<dbReference type="AlphaFoldDB" id="A0A1X7BRH6"/>
<dbReference type="RefSeq" id="WP_370737939.1">
    <property type="nucleotide sequence ID" value="NZ_FWXB01000004.1"/>
</dbReference>
<dbReference type="Proteomes" id="UP000193224">
    <property type="component" value="Unassembled WGS sequence"/>
</dbReference>
<dbReference type="GO" id="GO:0005829">
    <property type="term" value="C:cytosol"/>
    <property type="evidence" value="ECO:0007669"/>
    <property type="project" value="TreeGrafter"/>
</dbReference>
<feature type="domain" description="HTH cro/C1-type" evidence="2">
    <location>
        <begin position="54"/>
        <end position="108"/>
    </location>
</feature>
<dbReference type="GO" id="GO:0003677">
    <property type="term" value="F:DNA binding"/>
    <property type="evidence" value="ECO:0007669"/>
    <property type="project" value="UniProtKB-KW"/>
</dbReference>
<protein>
    <submittedName>
        <fullName evidence="3">Transcriptional repressor DicA</fullName>
    </submittedName>
</protein>
<dbReference type="InterPro" id="IPR010982">
    <property type="entry name" value="Lambda_DNA-bd_dom_sf"/>
</dbReference>